<feature type="region of interest" description="Disordered" evidence="1">
    <location>
        <begin position="306"/>
        <end position="378"/>
    </location>
</feature>
<keyword evidence="2" id="KW-0732">Signal</keyword>
<evidence type="ECO:0000256" key="1">
    <source>
        <dbReference type="SAM" id="MobiDB-lite"/>
    </source>
</evidence>
<feature type="compositionally biased region" description="Low complexity" evidence="1">
    <location>
        <begin position="230"/>
        <end position="258"/>
    </location>
</feature>
<accession>A0ABZ1D4Z1</accession>
<sequence length="458" mass="47749">MSTRIAILTSLLLASGALAHCQLAWPYPLHSPLNPATPEAIKDYSMTSPLISDGTYPCKGFINNPSSDMTSVATYSAGSTMNFTIAGTATHGGGSCQISMSYDEGSTWNVIFSQVGGCLIDGMTTDITIPSDAPSGEALFAWGWFNRQGNREMYHNCAPITIKNGGSGLNDNDYPTPFVANANVNECVTIENIDVVFPNPGKNVKYGGNYASTKPTTPAGFAGSNCVGPGASSSGSTSSSSVSATKNTTITPTSTQSTLVSASNGVGIANNASFSTSTTIAQPTGEYTLSLDSTTASLSQINNAADSSSAITSSQPATTSASSTGKTCKSTRKRSVLSTSGLRGRHQRLIRRPRTSSGRVAASKAEHISHEEKRENGRIAASKAEHITHEAKRASSGRVAASKAEHINHEAKRASGRVAASKAEHIAHQQKRGTGRVAAMKATHNLQVRNGVIEAVRS</sequence>
<organism evidence="3 4">
    <name type="scientific">Kwoniella shivajii</name>
    <dbReference type="NCBI Taxonomy" id="564305"/>
    <lineage>
        <taxon>Eukaryota</taxon>
        <taxon>Fungi</taxon>
        <taxon>Dikarya</taxon>
        <taxon>Basidiomycota</taxon>
        <taxon>Agaricomycotina</taxon>
        <taxon>Tremellomycetes</taxon>
        <taxon>Tremellales</taxon>
        <taxon>Cryptococcaceae</taxon>
        <taxon>Kwoniella</taxon>
    </lineage>
</organism>
<dbReference type="PANTHER" id="PTHR36182:SF1">
    <property type="entry name" value="PROTEIN, PUTATIVE (AFU_ORTHOLOGUE AFUA_6G10930)-RELATED"/>
    <property type="match status" value="1"/>
</dbReference>
<evidence type="ECO:0000313" key="3">
    <source>
        <dbReference type="EMBL" id="WRT68564.1"/>
    </source>
</evidence>
<dbReference type="Gene3D" id="2.70.50.70">
    <property type="match status" value="1"/>
</dbReference>
<feature type="compositionally biased region" description="Basic and acidic residues" evidence="1">
    <location>
        <begin position="364"/>
        <end position="378"/>
    </location>
</feature>
<dbReference type="EMBL" id="CP141887">
    <property type="protein sequence ID" value="WRT68564.1"/>
    <property type="molecule type" value="Genomic_DNA"/>
</dbReference>
<proteinExistence type="predicted"/>
<feature type="compositionally biased region" description="Basic residues" evidence="1">
    <location>
        <begin position="343"/>
        <end position="354"/>
    </location>
</feature>
<gene>
    <name evidence="3" type="ORF">IL334_005541</name>
</gene>
<keyword evidence="4" id="KW-1185">Reference proteome</keyword>
<name>A0ABZ1D4Z1_9TREE</name>
<reference evidence="3 4" key="1">
    <citation type="submission" date="2024-01" db="EMBL/GenBank/DDBJ databases">
        <title>Comparative genomics of Cryptococcus and Kwoniella reveals pathogenesis evolution and contrasting modes of karyotype evolution via chromosome fusion or intercentromeric recombination.</title>
        <authorList>
            <person name="Coelho M.A."/>
            <person name="David-Palma M."/>
            <person name="Shea T."/>
            <person name="Bowers K."/>
            <person name="McGinley-Smith S."/>
            <person name="Mohammad A.W."/>
            <person name="Gnirke A."/>
            <person name="Yurkov A.M."/>
            <person name="Nowrousian M."/>
            <person name="Sun S."/>
            <person name="Cuomo C.A."/>
            <person name="Heitman J."/>
        </authorList>
    </citation>
    <scope>NUCLEOTIDE SEQUENCE [LARGE SCALE GENOMIC DNA]</scope>
    <source>
        <strain evidence="3">CBS 11374</strain>
    </source>
</reference>
<evidence type="ECO:0000313" key="4">
    <source>
        <dbReference type="Proteomes" id="UP001329825"/>
    </source>
</evidence>
<feature type="chain" id="PRO_5046920956" description="Lytic polysaccharide monooxygenase" evidence="2">
    <location>
        <begin position="20"/>
        <end position="458"/>
    </location>
</feature>
<protein>
    <recommendedName>
        <fullName evidence="5">Lytic polysaccharide monooxygenase</fullName>
    </recommendedName>
</protein>
<feature type="region of interest" description="Disordered" evidence="1">
    <location>
        <begin position="228"/>
        <end position="258"/>
    </location>
</feature>
<dbReference type="Proteomes" id="UP001329825">
    <property type="component" value="Chromosome 7"/>
</dbReference>
<evidence type="ECO:0000256" key="2">
    <source>
        <dbReference type="SAM" id="SignalP"/>
    </source>
</evidence>
<dbReference type="GeneID" id="87957672"/>
<feature type="signal peptide" evidence="2">
    <location>
        <begin position="1"/>
        <end position="19"/>
    </location>
</feature>
<dbReference type="PANTHER" id="PTHR36182">
    <property type="entry name" value="PROTEIN, PUTATIVE (AFU_ORTHOLOGUE AFUA_6G10930)-RELATED"/>
    <property type="match status" value="1"/>
</dbReference>
<evidence type="ECO:0008006" key="5">
    <source>
        <dbReference type="Google" id="ProtNLM"/>
    </source>
</evidence>
<dbReference type="RefSeq" id="XP_062793304.1">
    <property type="nucleotide sequence ID" value="XM_062937253.1"/>
</dbReference>
<feature type="compositionally biased region" description="Low complexity" evidence="1">
    <location>
        <begin position="306"/>
        <end position="324"/>
    </location>
</feature>